<dbReference type="Proteomes" id="UP000718593">
    <property type="component" value="Unassembled WGS sequence"/>
</dbReference>
<evidence type="ECO:0000259" key="2">
    <source>
        <dbReference type="Pfam" id="PF10411"/>
    </source>
</evidence>
<evidence type="ECO:0000256" key="1">
    <source>
        <dbReference type="SAM" id="SignalP"/>
    </source>
</evidence>
<name>A0A930BT83_9RHOO</name>
<evidence type="ECO:0000313" key="3">
    <source>
        <dbReference type="EMBL" id="MBF1165638.1"/>
    </source>
</evidence>
<sequence>MQINRPPLQWLSVLMALMLSMMAQADDGLDSLEKRLKDMYPATRIERVQTSEIPALFEVTMGKNTAYTDVT</sequence>
<organism evidence="3 4">
    <name type="scientific">Dechloromonas agitata</name>
    <dbReference type="NCBI Taxonomy" id="73030"/>
    <lineage>
        <taxon>Bacteria</taxon>
        <taxon>Pseudomonadati</taxon>
        <taxon>Pseudomonadota</taxon>
        <taxon>Betaproteobacteria</taxon>
        <taxon>Rhodocyclales</taxon>
        <taxon>Azonexaceae</taxon>
        <taxon>Dechloromonas</taxon>
    </lineage>
</organism>
<dbReference type="EMBL" id="JABZMI010000244">
    <property type="protein sequence ID" value="MBF1165638.1"/>
    <property type="molecule type" value="Genomic_DNA"/>
</dbReference>
<dbReference type="AlphaFoldDB" id="A0A930BT83"/>
<proteinExistence type="predicted"/>
<reference evidence="3" key="1">
    <citation type="submission" date="2020-04" db="EMBL/GenBank/DDBJ databases">
        <title>Deep metagenomics examines the oral microbiome during advanced dental caries in children, revealing novel taxa and co-occurrences with host molecules.</title>
        <authorList>
            <person name="Baker J.L."/>
            <person name="Morton J.T."/>
            <person name="Dinis M."/>
            <person name="Alvarez R."/>
            <person name="Tran N.C."/>
            <person name="Knight R."/>
            <person name="Edlund A."/>
        </authorList>
    </citation>
    <scope>NUCLEOTIDE SEQUENCE</scope>
    <source>
        <strain evidence="3">JCVI_32_bin.24</strain>
    </source>
</reference>
<feature type="signal peptide" evidence="1">
    <location>
        <begin position="1"/>
        <end position="25"/>
    </location>
</feature>
<dbReference type="Pfam" id="PF10411">
    <property type="entry name" value="DsbC_N"/>
    <property type="match status" value="1"/>
</dbReference>
<dbReference type="InterPro" id="IPR018950">
    <property type="entry name" value="DiS-bond_isomerase_DsbC/G_N"/>
</dbReference>
<feature type="chain" id="PRO_5037552437" description="Disulphide bond isomerase DsbC/G N-terminal domain-containing protein" evidence="1">
    <location>
        <begin position="26"/>
        <end position="71"/>
    </location>
</feature>
<comment type="caution">
    <text evidence="3">The sequence shown here is derived from an EMBL/GenBank/DDBJ whole genome shotgun (WGS) entry which is preliminary data.</text>
</comment>
<accession>A0A930BT83</accession>
<gene>
    <name evidence="3" type="ORF">HXL68_11430</name>
</gene>
<feature type="non-terminal residue" evidence="3">
    <location>
        <position position="71"/>
    </location>
</feature>
<feature type="domain" description="Disulphide bond isomerase DsbC/G N-terminal" evidence="2">
    <location>
        <begin position="25"/>
        <end position="69"/>
    </location>
</feature>
<protein>
    <recommendedName>
        <fullName evidence="2">Disulphide bond isomerase DsbC/G N-terminal domain-containing protein</fullName>
    </recommendedName>
</protein>
<evidence type="ECO:0000313" key="4">
    <source>
        <dbReference type="Proteomes" id="UP000718593"/>
    </source>
</evidence>
<keyword evidence="1" id="KW-0732">Signal</keyword>